<keyword evidence="1" id="KW-0175">Coiled coil</keyword>
<dbReference type="Pfam" id="PF07554">
    <property type="entry name" value="FIVAR"/>
    <property type="match status" value="3"/>
</dbReference>
<gene>
    <name evidence="5" type="ORF">GT565_11650</name>
</gene>
<organism evidence="5 6">
    <name type="scientific">Dorea longicatena</name>
    <dbReference type="NCBI Taxonomy" id="88431"/>
    <lineage>
        <taxon>Bacteria</taxon>
        <taxon>Bacillati</taxon>
        <taxon>Bacillota</taxon>
        <taxon>Clostridia</taxon>
        <taxon>Lachnospirales</taxon>
        <taxon>Lachnospiraceae</taxon>
        <taxon>Dorea</taxon>
    </lineage>
</organism>
<proteinExistence type="predicted"/>
<reference evidence="5 6" key="1">
    <citation type="journal article" date="2019" name="Nat. Med.">
        <title>A library of human gut bacterial isolates paired with longitudinal multiomics data enables mechanistic microbiome research.</title>
        <authorList>
            <person name="Poyet M."/>
            <person name="Groussin M."/>
            <person name="Gibbons S.M."/>
            <person name="Avila-Pacheco J."/>
            <person name="Jiang X."/>
            <person name="Kearney S.M."/>
            <person name="Perrotta A.R."/>
            <person name="Berdy B."/>
            <person name="Zhao S."/>
            <person name="Lieberman T.D."/>
            <person name="Swanson P.K."/>
            <person name="Smith M."/>
            <person name="Roesemann S."/>
            <person name="Alexander J.E."/>
            <person name="Rich S.A."/>
            <person name="Livny J."/>
            <person name="Vlamakis H."/>
            <person name="Clish C."/>
            <person name="Bullock K."/>
            <person name="Deik A."/>
            <person name="Scott J."/>
            <person name="Pierce K.A."/>
            <person name="Xavier R.J."/>
            <person name="Alm E.J."/>
        </authorList>
    </citation>
    <scope>NUCLEOTIDE SEQUENCE [LARGE SCALE GENOMIC DNA]</scope>
    <source>
        <strain evidence="5 6">BIOML-A7</strain>
    </source>
</reference>
<protein>
    <submittedName>
        <fullName evidence="5">FMN-binding protein</fullName>
    </submittedName>
</protein>
<dbReference type="NCBIfam" id="TIGR01167">
    <property type="entry name" value="LPXTG_anchor"/>
    <property type="match status" value="1"/>
</dbReference>
<evidence type="ECO:0000313" key="6">
    <source>
        <dbReference type="Proteomes" id="UP000446719"/>
    </source>
</evidence>
<evidence type="ECO:0000256" key="3">
    <source>
        <dbReference type="SAM" id="Phobius"/>
    </source>
</evidence>
<dbReference type="GO" id="GO:0010181">
    <property type="term" value="F:FMN binding"/>
    <property type="evidence" value="ECO:0007669"/>
    <property type="project" value="InterPro"/>
</dbReference>
<feature type="chain" id="PRO_5032466321" evidence="4">
    <location>
        <begin position="32"/>
        <end position="1362"/>
    </location>
</feature>
<evidence type="ECO:0000313" key="5">
    <source>
        <dbReference type="EMBL" id="MZK18747.1"/>
    </source>
</evidence>
<name>A0A845KPH0_9FIRM</name>
<dbReference type="EMBL" id="WWSB01000016">
    <property type="protein sequence ID" value="MZK18747.1"/>
    <property type="molecule type" value="Genomic_DNA"/>
</dbReference>
<comment type="caution">
    <text evidence="5">The sequence shown here is derived from an EMBL/GenBank/DDBJ whole genome shotgun (WGS) entry which is preliminary data.</text>
</comment>
<dbReference type="RefSeq" id="WP_161159583.1">
    <property type="nucleotide sequence ID" value="NZ_WWSB01000016.1"/>
</dbReference>
<accession>A0A845KPH0</accession>
<sequence length="1362" mass="146703">MKKKEMKTKVMAVAMSATMAASICPAVPAMAVTKDQVAKDGTYTKTAHVTRTEDDDEDEWNEYDVRVALTVKDGKFSDIVVTPENGYESGNDSYFNKAYSKSKGIKSKLAGQSATEDTINSWDTVSTATRSSDAIKKAALEAIQSAPEASTAATVDTAALEASITKAKALKESDYTAETWNTLKTALASAETALAEKKSQDTVDAAKKNLDSAIDNLKAAVKETKYLVMNVPYNQFYKAYNLTDKAVWEVESGVDAVSTATTNKFKGTTGLAKGTYNNGKYIMGVTIPVEVSAEDYAKLNTNLTANDDYYFTTLDKAPEAYSKLTVNKDGTYSFSKMSDATVTNKYLSVPADELELNGGYGDYQITVDGLGTKTGLKVGENETKEYTLYGAILNTTSGKSYGMTSLENLWVGTKTPNVEIAWSIKEGQGLKRAHGKGDAFYQFADMNGAALNSVTLITDLGVINVPCNVTLDKYYDGDLSGLKYSLENDSEELKISGIPEDLKDVTVSVSGSLADKASVKDGKVTLTKAPTAGTQYTITISSSNYPDITRKISTPITDKQKDKLQKLIEKAEKTTGYSENADLKEHVKEAQDMIANKEALSADAAELINELEEKIKATYPTAEATATLKGSELEVALNGVELKDLENPTYKLTYRAGRREDTLTSGDLKYLKVALDKEPTVGTNYTLTITSDNYQDIKTSVVAEEAVTDEYVLMNIPYAAFYKSETTNNDVDVDVFTSATKNKTRTTGLAGGSYHENADGSQIDGITFAVKVDTSVDLTKYKEVKDTDKVDITVTNRGQTSTTTLEGKDTLFENETYAYYPLTEAPANYKEVSMDKDGKLVFSEVKGKKAEVLTGVTAELLTQSSYGDYQLNLDGLPEDKIASSNVNAVVVKTTDGTAYGMRHLENIWRGNELAWSTGYTESVHGCPTSSAHYASMMGKTIDSIEYYTTNGLYTIDVNDLYVPVKFAKTEDAVKVADADISAGKTAIELNLRDDFDPEYTVEGLNVKVEGNVLTFKADSSINPGKYTLTVKDKNGKYADLKTTFILSTTDMPATYDADNKKLTVAENSNEEAFNTYIGNITSVNVNGTDYAASGRGSVKIIDKDGTLVTDAAPFKDAAVGTEFQITVTSTGYTTPLTFTYKVPGETPAPSEVDTTKLAAAIEKAEGLNESDYTKDSWKALQSELTKAKSALEAKESQDTVDKAADSLNKAIDALEAATPDEPTKEVSTDALEKAIKAAGALKESDYTADSWKALQSALAEADTALKEKKNQDTVDKATEKLNKAISALVKKDAGQKVNGTNGTTGTSGKSGKTGSTLNTKSGKAAKTGDPSSMFAWLGLAVTSLGAGIGGFSLKRKKREDEE</sequence>
<dbReference type="Gene3D" id="1.20.1270.90">
    <property type="entry name" value="AF1782-like"/>
    <property type="match status" value="3"/>
</dbReference>
<keyword evidence="3" id="KW-0472">Membrane</keyword>
<dbReference type="Proteomes" id="UP000446719">
    <property type="component" value="Unassembled WGS sequence"/>
</dbReference>
<feature type="coiled-coil region" evidence="1">
    <location>
        <begin position="580"/>
        <end position="617"/>
    </location>
</feature>
<keyword evidence="3" id="KW-1133">Transmembrane helix</keyword>
<feature type="transmembrane region" description="Helical" evidence="3">
    <location>
        <begin position="1333"/>
        <end position="1353"/>
    </location>
</feature>
<evidence type="ECO:0000256" key="2">
    <source>
        <dbReference type="SAM" id="MobiDB-lite"/>
    </source>
</evidence>
<feature type="compositionally biased region" description="Low complexity" evidence="2">
    <location>
        <begin position="1298"/>
        <end position="1322"/>
    </location>
</feature>
<feature type="region of interest" description="Disordered" evidence="2">
    <location>
        <begin position="1295"/>
        <end position="1329"/>
    </location>
</feature>
<dbReference type="GO" id="GO:0016020">
    <property type="term" value="C:membrane"/>
    <property type="evidence" value="ECO:0007669"/>
    <property type="project" value="InterPro"/>
</dbReference>
<keyword evidence="3" id="KW-0812">Transmembrane</keyword>
<evidence type="ECO:0000256" key="4">
    <source>
        <dbReference type="SAM" id="SignalP"/>
    </source>
</evidence>
<keyword evidence="4" id="KW-0732">Signal</keyword>
<feature type="signal peptide" evidence="4">
    <location>
        <begin position="1"/>
        <end position="31"/>
    </location>
</feature>
<evidence type="ECO:0000256" key="1">
    <source>
        <dbReference type="SAM" id="Coils"/>
    </source>
</evidence>